<dbReference type="Pfam" id="PF01443">
    <property type="entry name" value="Viral_helicase1"/>
    <property type="match status" value="1"/>
</dbReference>
<dbReference type="InterPro" id="IPR027417">
    <property type="entry name" value="P-loop_NTPase"/>
</dbReference>
<evidence type="ECO:0000313" key="3">
    <source>
        <dbReference type="Proteomes" id="UP001153954"/>
    </source>
</evidence>
<evidence type="ECO:0000259" key="1">
    <source>
        <dbReference type="Pfam" id="PF01443"/>
    </source>
</evidence>
<sequence>MLGDRILQMAKTISNDREAGSLSVTWGLPLLEWINGVPGCGKTTHIVGEFGEDTEVIITTTVEAAKDLKEKLAHRYGNKAKQKVRTMASVLVNGFREGVKINHLTVNEALMNNFGAIVMAARLSGAEKVILIGDINQLPYIDKDNLFEMRYCKPTLLTTISSDLSCTHRNPKDVAFAISEIHHSRRILNISAVYCPPGFRLDITEVHFQDFEIILNIIKYNT</sequence>
<dbReference type="Proteomes" id="UP001153954">
    <property type="component" value="Unassembled WGS sequence"/>
</dbReference>
<dbReference type="GO" id="GO:0005524">
    <property type="term" value="F:ATP binding"/>
    <property type="evidence" value="ECO:0007669"/>
    <property type="project" value="InterPro"/>
</dbReference>
<evidence type="ECO:0000313" key="2">
    <source>
        <dbReference type="EMBL" id="CAH2095276.1"/>
    </source>
</evidence>
<keyword evidence="3" id="KW-1185">Reference proteome</keyword>
<protein>
    <recommendedName>
        <fullName evidence="1">(+)RNA virus helicase C-terminal domain-containing protein</fullName>
    </recommendedName>
</protein>
<dbReference type="Gene3D" id="3.40.50.300">
    <property type="entry name" value="P-loop containing nucleotide triphosphate hydrolases"/>
    <property type="match status" value="1"/>
</dbReference>
<dbReference type="SUPFAM" id="SSF52540">
    <property type="entry name" value="P-loop containing nucleoside triphosphate hydrolases"/>
    <property type="match status" value="1"/>
</dbReference>
<dbReference type="EMBL" id="CAKOGL010000015">
    <property type="protein sequence ID" value="CAH2095276.1"/>
    <property type="molecule type" value="Genomic_DNA"/>
</dbReference>
<reference evidence="2" key="1">
    <citation type="submission" date="2022-03" db="EMBL/GenBank/DDBJ databases">
        <authorList>
            <person name="Tunstrom K."/>
        </authorList>
    </citation>
    <scope>NUCLEOTIDE SEQUENCE</scope>
</reference>
<accession>A0AAU9U8A0</accession>
<dbReference type="AlphaFoldDB" id="A0AAU9U8A0"/>
<gene>
    <name evidence="2" type="ORF">EEDITHA_LOCUS10749</name>
</gene>
<proteinExistence type="predicted"/>
<dbReference type="InterPro" id="IPR027351">
    <property type="entry name" value="(+)RNA_virus_helicase_core_dom"/>
</dbReference>
<organism evidence="2 3">
    <name type="scientific">Euphydryas editha</name>
    <name type="common">Edith's checkerspot</name>
    <dbReference type="NCBI Taxonomy" id="104508"/>
    <lineage>
        <taxon>Eukaryota</taxon>
        <taxon>Metazoa</taxon>
        <taxon>Ecdysozoa</taxon>
        <taxon>Arthropoda</taxon>
        <taxon>Hexapoda</taxon>
        <taxon>Insecta</taxon>
        <taxon>Pterygota</taxon>
        <taxon>Neoptera</taxon>
        <taxon>Endopterygota</taxon>
        <taxon>Lepidoptera</taxon>
        <taxon>Glossata</taxon>
        <taxon>Ditrysia</taxon>
        <taxon>Papilionoidea</taxon>
        <taxon>Nymphalidae</taxon>
        <taxon>Nymphalinae</taxon>
        <taxon>Euphydryas</taxon>
    </lineage>
</organism>
<name>A0AAU9U8A0_EUPED</name>
<comment type="caution">
    <text evidence="2">The sequence shown here is derived from an EMBL/GenBank/DDBJ whole genome shotgun (WGS) entry which is preliminary data.</text>
</comment>
<feature type="domain" description="(+)RNA virus helicase C-terminal" evidence="1">
    <location>
        <begin position="34"/>
        <end position="179"/>
    </location>
</feature>